<feature type="compositionally biased region" description="Low complexity" evidence="1">
    <location>
        <begin position="612"/>
        <end position="622"/>
    </location>
</feature>
<feature type="compositionally biased region" description="Polar residues" evidence="1">
    <location>
        <begin position="1381"/>
        <end position="1392"/>
    </location>
</feature>
<evidence type="ECO:0000313" key="2">
    <source>
        <dbReference type="Ensembl" id="ENSGACP00000062430.1"/>
    </source>
</evidence>
<dbReference type="PANTHER" id="PTHR23039:SF6">
    <property type="entry name" value="SIMILAR TO MKIAA1522 PROTEIN"/>
    <property type="match status" value="1"/>
</dbReference>
<dbReference type="Pfam" id="PF15273">
    <property type="entry name" value="NHS"/>
    <property type="match status" value="1"/>
</dbReference>
<feature type="region of interest" description="Disordered" evidence="1">
    <location>
        <begin position="512"/>
        <end position="750"/>
    </location>
</feature>
<feature type="compositionally biased region" description="Polar residues" evidence="1">
    <location>
        <begin position="560"/>
        <end position="570"/>
    </location>
</feature>
<feature type="compositionally biased region" description="Polar residues" evidence="1">
    <location>
        <begin position="777"/>
        <end position="798"/>
    </location>
</feature>
<feature type="compositionally biased region" description="Polar residues" evidence="1">
    <location>
        <begin position="704"/>
        <end position="729"/>
    </location>
</feature>
<feature type="region of interest" description="Disordered" evidence="1">
    <location>
        <begin position="130"/>
        <end position="220"/>
    </location>
</feature>
<dbReference type="InterPro" id="IPR024845">
    <property type="entry name" value="NHS-like"/>
</dbReference>
<feature type="region of interest" description="Disordered" evidence="1">
    <location>
        <begin position="389"/>
        <end position="437"/>
    </location>
</feature>
<evidence type="ECO:0000256" key="1">
    <source>
        <dbReference type="SAM" id="MobiDB-lite"/>
    </source>
</evidence>
<feature type="region of interest" description="Disordered" evidence="1">
    <location>
        <begin position="1071"/>
        <end position="1187"/>
    </location>
</feature>
<feature type="region of interest" description="Disordered" evidence="1">
    <location>
        <begin position="1373"/>
        <end position="1392"/>
    </location>
</feature>
<evidence type="ECO:0000313" key="3">
    <source>
        <dbReference type="Proteomes" id="UP000007635"/>
    </source>
</evidence>
<feature type="compositionally biased region" description="Low complexity" evidence="1">
    <location>
        <begin position="977"/>
        <end position="986"/>
    </location>
</feature>
<feature type="region of interest" description="Disordered" evidence="1">
    <location>
        <begin position="454"/>
        <end position="498"/>
    </location>
</feature>
<feature type="region of interest" description="Disordered" evidence="1">
    <location>
        <begin position="1208"/>
        <end position="1257"/>
    </location>
</feature>
<feature type="compositionally biased region" description="Polar residues" evidence="1">
    <location>
        <begin position="1289"/>
        <end position="1300"/>
    </location>
</feature>
<feature type="compositionally biased region" description="Low complexity" evidence="1">
    <location>
        <begin position="518"/>
        <end position="532"/>
    </location>
</feature>
<feature type="compositionally biased region" description="Basic and acidic residues" evidence="1">
    <location>
        <begin position="486"/>
        <end position="496"/>
    </location>
</feature>
<feature type="compositionally biased region" description="Polar residues" evidence="1">
    <location>
        <begin position="389"/>
        <end position="410"/>
    </location>
</feature>
<feature type="compositionally biased region" description="Polar residues" evidence="1">
    <location>
        <begin position="1223"/>
        <end position="1236"/>
    </location>
</feature>
<organism evidence="2 3">
    <name type="scientific">Gasterosteus aculeatus aculeatus</name>
    <name type="common">three-spined stickleback</name>
    <dbReference type="NCBI Taxonomy" id="481459"/>
    <lineage>
        <taxon>Eukaryota</taxon>
        <taxon>Metazoa</taxon>
        <taxon>Chordata</taxon>
        <taxon>Craniata</taxon>
        <taxon>Vertebrata</taxon>
        <taxon>Euteleostomi</taxon>
        <taxon>Actinopterygii</taxon>
        <taxon>Neopterygii</taxon>
        <taxon>Teleostei</taxon>
        <taxon>Neoteleostei</taxon>
        <taxon>Acanthomorphata</taxon>
        <taxon>Eupercaria</taxon>
        <taxon>Perciformes</taxon>
        <taxon>Cottioidei</taxon>
        <taxon>Gasterosteales</taxon>
        <taxon>Gasterosteidae</taxon>
        <taxon>Gasterosteus</taxon>
    </lineage>
</organism>
<name>A0AAQ4RHI8_GASAC</name>
<feature type="compositionally biased region" description="Low complexity" evidence="1">
    <location>
        <begin position="1131"/>
        <end position="1148"/>
    </location>
</feature>
<keyword evidence="3" id="KW-1185">Reference proteome</keyword>
<feature type="compositionally biased region" description="Low complexity" evidence="1">
    <location>
        <begin position="167"/>
        <end position="184"/>
    </location>
</feature>
<sequence>MSRRRSTGDLVPSDITEILAREARAQRGQKKPGSALGQAFSWLKGSRRKKNLNNELNRAAVGGTEGRLGVQNHDPAKAGPKGNEDQKRLTVHYRTSQHYQENVFIEGSRPQYLEDLHSEAQEGLKILQREEHTNGVNSPDDESVASTDNLRPEQDIGSKDGGGSPVSTSTAGSTDTTLTSAASSRPPLTRQGSTFKPLNPVKGQDKSRKRSRRTTIMGIPNQVQKELALHRSSTFQQLDSTPNHDGKLINSQSGVVTVPTVDVETPASHEEEPKVHLSELESTVEEQLLRKHLKAMFHDEQTSNHQGSGNCFCPTSIARPKSLAVPGTTTSFSLCPSAINRFLQEPQVRINSGPVMSISPQATYLSTIIPNAVLPASIEVIEIDLSSSRTRGSSVNQSGHIHTVSRSSLASGDLSVSPLLSRRSDGDGSQTDNSHDESALMPLSALGFNWSESQSSKTVSNSSPVSSKGSTLSGNLRRVSLNGRESQTEKSSRDQDFVSPASSISIISSFNSKREDVVTGQGSKSVSGSVASGDDEKTTQNFNRSLSVMKTKQPPAPPRRTNSLHGNKISSKPKVLVDFNDSVSGDGANATERIVTKDEMKPIISAEGATEPQCSSSSPQKTSSEESKFERTVSPSSGYSSQSGTPTLSPKGISPTSPDKQKMKPVKPERSVSRASSSAASPASSLTSLSSGTSDPVNPDVFTSGPTLPPQGSSPTTTAKDFTPDNKSQALGAEVRELLNLPPPPKVKAPCAPPPETWVHNRRTFEFLCGPCPNVSKVTQQRAQTQDSTVKQAGTQTEAIDEIGDQSVIGELSESKANLETLTGTGPDGVHEEIESRESSRTEEERKEVSADVQKQEQSNSPSVKGSKSPKKDPPPVLKKPVTVLNRKVSPEQSLDQRQRPESGSLKSDVCLVVENSSTSPERGVTLLADNSDEAMDKSEVTSTQTLSVEVPKVGKASPPPTPPPSYHPTPPPSRKTPPSSVSTPPGELHRVQEENPPGESSWPPPPPPMEGDSVFYGGEEVDFPPPPPPLPTDSEPDIMDSCVTELDVSKEHTEEVGEPAEDAGEAWTAVHGPIPDLSPAVSQTATDTSQAIVPSPPGAAHPSPSNTRAENPASVPPCSFLKHDAPTERPVSAQPPASVPVAPALPADNFPQGITFRRQPSVPNRDPRSKELLNRHKSAPIPKEDANIPLVTPSLLQMVRLRSVNMTEDQEKAPSEDKLVQENCSTSVPGPQTVPQKPIRKSLSMKSPQAVKTSSALHPPSMRLQEAIRMKTAAMSSRDGLPSRLGVRSSTYSPVSEQGSLKPPEGCDMHKSPASTASFIFSRGTKKVIFETTGASSPEAQAGLKQSLAAELTRVSDRSKCIANGGLKLDKVPPPVAKKPTNSPTQNLPACSTKTGFGVERKGAQHSGGTTLPETTTTRVTADTIETLF</sequence>
<feature type="compositionally biased region" description="Low complexity" evidence="1">
    <location>
        <begin position="454"/>
        <end position="470"/>
    </location>
</feature>
<dbReference type="GeneTree" id="ENSGT00950000182963"/>
<feature type="compositionally biased region" description="Basic and acidic residues" evidence="1">
    <location>
        <begin position="659"/>
        <end position="672"/>
    </location>
</feature>
<feature type="compositionally biased region" description="Polar residues" evidence="1">
    <location>
        <begin position="815"/>
        <end position="824"/>
    </location>
</feature>
<protein>
    <submittedName>
        <fullName evidence="2">NHS like 3</fullName>
    </submittedName>
</protein>
<feature type="compositionally biased region" description="Polar residues" evidence="1">
    <location>
        <begin position="1245"/>
        <end position="1257"/>
    </location>
</feature>
<feature type="region of interest" description="Disordered" evidence="1">
    <location>
        <begin position="1276"/>
        <end position="1311"/>
    </location>
</feature>
<proteinExistence type="predicted"/>
<feature type="compositionally biased region" description="Polar residues" evidence="1">
    <location>
        <begin position="1081"/>
        <end position="1093"/>
    </location>
</feature>
<feature type="compositionally biased region" description="Pro residues" evidence="1">
    <location>
        <begin position="741"/>
        <end position="750"/>
    </location>
</feature>
<feature type="compositionally biased region" description="Polar residues" evidence="1">
    <location>
        <begin position="539"/>
        <end position="550"/>
    </location>
</feature>
<dbReference type="Proteomes" id="UP000007635">
    <property type="component" value="Chromosome X"/>
</dbReference>
<feature type="compositionally biased region" description="Pro residues" evidence="1">
    <location>
        <begin position="958"/>
        <end position="976"/>
    </location>
</feature>
<feature type="compositionally biased region" description="Basic and acidic residues" evidence="1">
    <location>
        <begin position="829"/>
        <end position="850"/>
    </location>
</feature>
<feature type="compositionally biased region" description="Low complexity" evidence="1">
    <location>
        <begin position="634"/>
        <end position="647"/>
    </location>
</feature>
<feature type="compositionally biased region" description="Low complexity" evidence="1">
    <location>
        <begin position="673"/>
        <end position="694"/>
    </location>
</feature>
<dbReference type="PANTHER" id="PTHR23039">
    <property type="entry name" value="NANCE-HORAN SYNDROME PROTEIN"/>
    <property type="match status" value="1"/>
</dbReference>
<feature type="compositionally biased region" description="Basic and acidic residues" evidence="1">
    <location>
        <begin position="1166"/>
        <end position="1175"/>
    </location>
</feature>
<reference evidence="2" key="2">
    <citation type="submission" date="2025-08" db="UniProtKB">
        <authorList>
            <consortium name="Ensembl"/>
        </authorList>
    </citation>
    <scope>IDENTIFICATION</scope>
</reference>
<feature type="region of interest" description="Disordered" evidence="1">
    <location>
        <begin position="777"/>
        <end position="1039"/>
    </location>
</feature>
<accession>A0AAQ4RHI8</accession>
<feature type="compositionally biased region" description="Basic and acidic residues" evidence="1">
    <location>
        <begin position="1210"/>
        <end position="1221"/>
    </location>
</feature>
<feature type="region of interest" description="Disordered" evidence="1">
    <location>
        <begin position="23"/>
        <end position="42"/>
    </location>
</feature>
<reference evidence="2" key="3">
    <citation type="submission" date="2025-09" db="UniProtKB">
        <authorList>
            <consortium name="Ensembl"/>
        </authorList>
    </citation>
    <scope>IDENTIFICATION</scope>
</reference>
<feature type="region of interest" description="Disordered" evidence="1">
    <location>
        <begin position="59"/>
        <end position="86"/>
    </location>
</feature>
<dbReference type="GO" id="GO:0030154">
    <property type="term" value="P:cell differentiation"/>
    <property type="evidence" value="ECO:0007669"/>
    <property type="project" value="TreeGrafter"/>
</dbReference>
<reference evidence="2 3" key="1">
    <citation type="journal article" date="2021" name="G3 (Bethesda)">
        <title>Improved contiguity of the threespine stickleback genome using long-read sequencing.</title>
        <authorList>
            <person name="Nath S."/>
            <person name="Shaw D.E."/>
            <person name="White M.A."/>
        </authorList>
    </citation>
    <scope>NUCLEOTIDE SEQUENCE [LARGE SCALE GENOMIC DNA]</scope>
    <source>
        <strain evidence="2 3">Lake Benthic</strain>
    </source>
</reference>
<dbReference type="Ensembl" id="ENSGACT00000049670.1">
    <property type="protein sequence ID" value="ENSGACP00000062430.1"/>
    <property type="gene ID" value="ENSGACG00000027471.1"/>
</dbReference>